<reference evidence="1" key="1">
    <citation type="submission" date="2023-03" db="UniProtKB">
        <authorList>
            <consortium name="EnsemblPlants"/>
        </authorList>
    </citation>
    <scope>IDENTIFICATION</scope>
</reference>
<accession>A0A9I9DPY5</accession>
<dbReference type="Gramene" id="MELO3C021841.2.1">
    <property type="protein sequence ID" value="MELO3C021841.2.1"/>
    <property type="gene ID" value="MELO3C021841.2"/>
</dbReference>
<dbReference type="AlphaFoldDB" id="A0A9I9DPY5"/>
<name>A0A9I9DPY5_CUCME</name>
<protein>
    <submittedName>
        <fullName evidence="1">Uncharacterized protein</fullName>
    </submittedName>
</protein>
<proteinExistence type="predicted"/>
<evidence type="ECO:0000313" key="1">
    <source>
        <dbReference type="EnsemblPlants" id="MELO3C021841.2.1"/>
    </source>
</evidence>
<organism evidence="1">
    <name type="scientific">Cucumis melo</name>
    <name type="common">Muskmelon</name>
    <dbReference type="NCBI Taxonomy" id="3656"/>
    <lineage>
        <taxon>Eukaryota</taxon>
        <taxon>Viridiplantae</taxon>
        <taxon>Streptophyta</taxon>
        <taxon>Embryophyta</taxon>
        <taxon>Tracheophyta</taxon>
        <taxon>Spermatophyta</taxon>
        <taxon>Magnoliopsida</taxon>
        <taxon>eudicotyledons</taxon>
        <taxon>Gunneridae</taxon>
        <taxon>Pentapetalae</taxon>
        <taxon>rosids</taxon>
        <taxon>fabids</taxon>
        <taxon>Cucurbitales</taxon>
        <taxon>Cucurbitaceae</taxon>
        <taxon>Benincaseae</taxon>
        <taxon>Cucumis</taxon>
    </lineage>
</organism>
<dbReference type="EnsemblPlants" id="MELO3C021841.2.1">
    <property type="protein sequence ID" value="MELO3C021841.2.1"/>
    <property type="gene ID" value="MELO3C021841.2"/>
</dbReference>
<sequence>MGIRAGQVAHAITILNPTQPIYFDTALKSIQSACGLPLVDPTSSNGKPLSFAPLKPLPPFSSAGSLRIFLLRPDPGLRDKSKKHSKPKKLPILFKTFREHFVRRD</sequence>